<evidence type="ECO:0000256" key="2">
    <source>
        <dbReference type="SAM" id="SignalP"/>
    </source>
</evidence>
<dbReference type="EMBL" id="BBIO01000001">
    <property type="protein sequence ID" value="GAK43736.1"/>
    <property type="molecule type" value="Genomic_DNA"/>
</dbReference>
<evidence type="ECO:0000313" key="4">
    <source>
        <dbReference type="Proteomes" id="UP000028702"/>
    </source>
</evidence>
<sequence length="139" mass="14128">MRNSPFAFAAPLMAAALMLAACESPGRAQFAPRAEPAPQQQASASPALDPAPAPASLLGAGAEGIRAKLGAPDFVRKEPGAEIWRYGGEACTLLVIFYEEGAEMRASHIDARAPGGGAADKGACVTSVNKALQLGARPA</sequence>
<name>A0A081B6R8_9HYPH</name>
<comment type="caution">
    <text evidence="3">The sequence shown here is derived from an EMBL/GenBank/DDBJ whole genome shotgun (WGS) entry which is preliminary data.</text>
</comment>
<feature type="chain" id="PRO_5005160206" evidence="2">
    <location>
        <begin position="21"/>
        <end position="139"/>
    </location>
</feature>
<dbReference type="PROSITE" id="PS51257">
    <property type="entry name" value="PROKAR_LIPOPROTEIN"/>
    <property type="match status" value="1"/>
</dbReference>
<organism evidence="3 4">
    <name type="scientific">Tepidicaulis marinus</name>
    <dbReference type="NCBI Taxonomy" id="1333998"/>
    <lineage>
        <taxon>Bacteria</taxon>
        <taxon>Pseudomonadati</taxon>
        <taxon>Pseudomonadota</taxon>
        <taxon>Alphaproteobacteria</taxon>
        <taxon>Hyphomicrobiales</taxon>
        <taxon>Parvibaculaceae</taxon>
        <taxon>Tepidicaulis</taxon>
    </lineage>
</organism>
<evidence type="ECO:0000313" key="3">
    <source>
        <dbReference type="EMBL" id="GAK43736.1"/>
    </source>
</evidence>
<proteinExistence type="predicted"/>
<feature type="signal peptide" evidence="2">
    <location>
        <begin position="1"/>
        <end position="20"/>
    </location>
</feature>
<dbReference type="Proteomes" id="UP000028702">
    <property type="component" value="Unassembled WGS sequence"/>
</dbReference>
<dbReference type="RefSeq" id="WP_045441884.1">
    <property type="nucleotide sequence ID" value="NZ_BBIO01000001.1"/>
</dbReference>
<gene>
    <name evidence="3" type="ORF">M2A_0235</name>
</gene>
<keyword evidence="2" id="KW-0732">Signal</keyword>
<dbReference type="STRING" id="1333998.M2A_0235"/>
<accession>A0A081B6R8</accession>
<feature type="region of interest" description="Disordered" evidence="1">
    <location>
        <begin position="30"/>
        <end position="56"/>
    </location>
</feature>
<dbReference type="AlphaFoldDB" id="A0A081B6R8"/>
<feature type="compositionally biased region" description="Low complexity" evidence="1">
    <location>
        <begin position="31"/>
        <end position="56"/>
    </location>
</feature>
<protein>
    <submittedName>
        <fullName evidence="3">Conserved protein</fullName>
    </submittedName>
</protein>
<evidence type="ECO:0000256" key="1">
    <source>
        <dbReference type="SAM" id="MobiDB-lite"/>
    </source>
</evidence>
<reference evidence="3 4" key="1">
    <citation type="submission" date="2014-07" db="EMBL/GenBank/DDBJ databases">
        <title>Tepidicaulis marinum gen. nov., sp. nov., a novel marine bacterium denitrifying nitrate to nitrous oxide strictly under microaerobic conditions.</title>
        <authorList>
            <person name="Takeuchi M."/>
            <person name="Yamagishi T."/>
            <person name="Kamagata Y."/>
            <person name="Oshima K."/>
            <person name="Hattori M."/>
            <person name="Katayama T."/>
            <person name="Hanada S."/>
            <person name="Tamaki H."/>
            <person name="Marumo K."/>
            <person name="Maeda H."/>
            <person name="Nedachi M."/>
            <person name="Iwasaki W."/>
            <person name="Suwa Y."/>
            <person name="Sakata S."/>
        </authorList>
    </citation>
    <scope>NUCLEOTIDE SEQUENCE [LARGE SCALE GENOMIC DNA]</scope>
    <source>
        <strain evidence="3 4">MA2</strain>
    </source>
</reference>
<keyword evidence="4" id="KW-1185">Reference proteome</keyword>